<dbReference type="OrthoDB" id="6520455at2"/>
<evidence type="ECO:0000256" key="3">
    <source>
        <dbReference type="ARBA" id="ARBA00023136"/>
    </source>
</evidence>
<feature type="signal peptide" evidence="7">
    <location>
        <begin position="1"/>
        <end position="22"/>
    </location>
</feature>
<evidence type="ECO:0000256" key="1">
    <source>
        <dbReference type="ARBA" id="ARBA00022475"/>
    </source>
</evidence>
<evidence type="ECO:0000256" key="4">
    <source>
        <dbReference type="ARBA" id="ARBA00023139"/>
    </source>
</evidence>
<dbReference type="InterPro" id="IPR010305">
    <property type="entry name" value="YgdI/YgdR-like"/>
</dbReference>
<evidence type="ECO:0000256" key="6">
    <source>
        <dbReference type="SAM" id="MobiDB-lite"/>
    </source>
</evidence>
<proteinExistence type="predicted"/>
<dbReference type="Proteomes" id="UP000007257">
    <property type="component" value="Chromosome"/>
</dbReference>
<evidence type="ECO:0000256" key="7">
    <source>
        <dbReference type="SAM" id="SignalP"/>
    </source>
</evidence>
<evidence type="ECO:0000259" key="8">
    <source>
        <dbReference type="Pfam" id="PF06004"/>
    </source>
</evidence>
<reference evidence="10" key="1">
    <citation type="submission" date="2011-01" db="EMBL/GenBank/DDBJ databases">
        <title>Complete sequence of chromosome of Rahnella sp. Y9602.</title>
        <authorList>
            <consortium name="US DOE Joint Genome Institute"/>
            <person name="Lucas S."/>
            <person name="Copeland A."/>
            <person name="Lapidus A."/>
            <person name="Cheng J.-F."/>
            <person name="Goodwin L."/>
            <person name="Pitluck S."/>
            <person name="Lu M."/>
            <person name="Detter J.C."/>
            <person name="Han C."/>
            <person name="Tapia R."/>
            <person name="Land M."/>
            <person name="Hauser L."/>
            <person name="Kyrpides N."/>
            <person name="Ivanova N."/>
            <person name="Ovchinnikova G."/>
            <person name="Pagani I."/>
            <person name="Sobecky P.A."/>
            <person name="Martinez R.J."/>
            <person name="Woyke T."/>
        </authorList>
    </citation>
    <scope>NUCLEOTIDE SEQUENCE [LARGE SCALE GENOMIC DNA]</scope>
    <source>
        <strain evidence="10">Y9602</strain>
    </source>
</reference>
<dbReference type="InterPro" id="IPR010920">
    <property type="entry name" value="LSM_dom_sf"/>
</dbReference>
<feature type="domain" description="Lipoprotein YgdI/YgdR-like SH3-like" evidence="8">
    <location>
        <begin position="24"/>
        <end position="71"/>
    </location>
</feature>
<dbReference type="PANTHER" id="PTHR37011:SF1">
    <property type="entry name" value="POT FAMILY PEPTIDE TRANSPORT PROTEIN"/>
    <property type="match status" value="1"/>
</dbReference>
<reference evidence="9 10" key="2">
    <citation type="journal article" date="2012" name="J. Bacteriol.">
        <title>Complete Genome Sequence of Rahnella sp. Strain Y9602, a Gammaproteobacterium Isolate from Metal- and Radionuclide-Contaminated Soil.</title>
        <authorList>
            <person name="Martinez R.J."/>
            <person name="Bruce D."/>
            <person name="Detter C."/>
            <person name="Goodwin L.A."/>
            <person name="Han J."/>
            <person name="Han C.S."/>
            <person name="Held B."/>
            <person name="Land M.L."/>
            <person name="Mikhailova N."/>
            <person name="Nolan M."/>
            <person name="Pennacchio L."/>
            <person name="Pitluck S."/>
            <person name="Tapia R."/>
            <person name="Woyke T."/>
            <person name="Sobecky P.A."/>
        </authorList>
    </citation>
    <scope>NUCLEOTIDE SEQUENCE [LARGE SCALE GENOMIC DNA]</scope>
    <source>
        <strain evidence="9 10">Y9602</strain>
    </source>
</reference>
<dbReference type="KEGG" id="rah:Rahaq_0830"/>
<dbReference type="eggNOG" id="ENOG50333U0">
    <property type="taxonomic scope" value="Bacteria"/>
</dbReference>
<feature type="compositionally biased region" description="Polar residues" evidence="6">
    <location>
        <begin position="48"/>
        <end position="73"/>
    </location>
</feature>
<dbReference type="AlphaFoldDB" id="A0A0H3F8X5"/>
<keyword evidence="5" id="KW-0449">Lipoprotein</keyword>
<keyword evidence="2 7" id="KW-0732">Signal</keyword>
<evidence type="ECO:0000256" key="2">
    <source>
        <dbReference type="ARBA" id="ARBA00022729"/>
    </source>
</evidence>
<dbReference type="NCBIfam" id="NF033216">
    <property type="entry name" value="lipo_YgdI_YgdR"/>
    <property type="match status" value="1"/>
</dbReference>
<dbReference type="Pfam" id="PF06004">
    <property type="entry name" value="DUF903"/>
    <property type="match status" value="1"/>
</dbReference>
<dbReference type="EMBL" id="CP002505">
    <property type="protein sequence ID" value="ADW72455.1"/>
    <property type="molecule type" value="Genomic_DNA"/>
</dbReference>
<feature type="region of interest" description="Disordered" evidence="6">
    <location>
        <begin position="47"/>
        <end position="73"/>
    </location>
</feature>
<evidence type="ECO:0000313" key="10">
    <source>
        <dbReference type="Proteomes" id="UP000007257"/>
    </source>
</evidence>
<dbReference type="Gene3D" id="2.30.30.100">
    <property type="match status" value="1"/>
</dbReference>
<evidence type="ECO:0000313" key="9">
    <source>
        <dbReference type="EMBL" id="ADW72455.1"/>
    </source>
</evidence>
<dbReference type="PROSITE" id="PS51257">
    <property type="entry name" value="PROKAR_LIPOPROTEIN"/>
    <property type="match status" value="1"/>
</dbReference>
<accession>A0A0H3F8X5</accession>
<keyword evidence="4" id="KW-0564">Palmitate</keyword>
<dbReference type="InterPro" id="IPR047807">
    <property type="entry name" value="YgdI/YgdR-like_SH3-like"/>
</dbReference>
<feature type="chain" id="PRO_5002608814" description="Lipoprotein YgdI/YgdR-like SH3-like domain-containing protein" evidence="7">
    <location>
        <begin position="23"/>
        <end position="73"/>
    </location>
</feature>
<protein>
    <recommendedName>
        <fullName evidence="8">Lipoprotein YgdI/YgdR-like SH3-like domain-containing protein</fullName>
    </recommendedName>
</protein>
<dbReference type="PANTHER" id="PTHR37011">
    <property type="entry name" value="POT FAMILY PEPTIDE TRANSPORT PROTEIN-RELATED"/>
    <property type="match status" value="1"/>
</dbReference>
<sequence length="73" mass="7837" precursor="true">MMKKTLMAAGAALVVLSLAGCASDYVISTKDGNMILTDGKPKLDKSTGLLSYTDEQGNDRQINNDNVSQVMKR</sequence>
<gene>
    <name evidence="9" type="ordered locus">Rahaq_0830</name>
</gene>
<evidence type="ECO:0000256" key="5">
    <source>
        <dbReference type="ARBA" id="ARBA00023288"/>
    </source>
</evidence>
<keyword evidence="1" id="KW-1003">Cell membrane</keyword>
<organism evidence="9 10">
    <name type="scientific">Rahnella sp. (strain Y9602)</name>
    <dbReference type="NCBI Taxonomy" id="2703885"/>
    <lineage>
        <taxon>Bacteria</taxon>
        <taxon>Pseudomonadati</taxon>
        <taxon>Pseudomonadota</taxon>
        <taxon>Gammaproteobacteria</taxon>
        <taxon>Enterobacterales</taxon>
        <taxon>Yersiniaceae</taxon>
        <taxon>Rahnella</taxon>
    </lineage>
</organism>
<dbReference type="HOGENOM" id="CLU_182841_0_0_6"/>
<dbReference type="SUPFAM" id="SSF50182">
    <property type="entry name" value="Sm-like ribonucleoproteins"/>
    <property type="match status" value="1"/>
</dbReference>
<keyword evidence="3" id="KW-0472">Membrane</keyword>
<name>A0A0H3F8X5_RAHSY</name>